<evidence type="ECO:0000313" key="1">
    <source>
        <dbReference type="EMBL" id="MQY09825.1"/>
    </source>
</evidence>
<comment type="caution">
    <text evidence="1">The sequence shown here is derived from an EMBL/GenBank/DDBJ whole genome shotgun (WGS) entry which is preliminary data.</text>
</comment>
<dbReference type="RefSeq" id="WP_153542168.1">
    <property type="nucleotide sequence ID" value="NZ_WEGH01000008.1"/>
</dbReference>
<dbReference type="OrthoDB" id="3696314at2"/>
<protein>
    <submittedName>
        <fullName evidence="1">Uncharacterized protein</fullName>
    </submittedName>
</protein>
<dbReference type="AlphaFoldDB" id="A0A7K0C8P4"/>
<name>A0A7K0C8P4_9ACTN</name>
<proteinExistence type="predicted"/>
<dbReference type="Proteomes" id="UP000487268">
    <property type="component" value="Unassembled WGS sequence"/>
</dbReference>
<evidence type="ECO:0000313" key="2">
    <source>
        <dbReference type="Proteomes" id="UP000487268"/>
    </source>
</evidence>
<reference evidence="1 2" key="1">
    <citation type="submission" date="2019-10" db="EMBL/GenBank/DDBJ databases">
        <title>Actinomadura rubteroloni sp. nov. and Actinomadura macrotermitis sp. nov., isolated from the gut of fungus growing-termite Macrotermes natalensis.</title>
        <authorList>
            <person name="Benndorf R."/>
            <person name="Martin K."/>
            <person name="Kuefner M."/>
            <person name="De Beer W."/>
            <person name="Kaster A.-K."/>
            <person name="Vollmers J."/>
            <person name="Poulsen M."/>
            <person name="Beemelmanns C."/>
        </authorList>
    </citation>
    <scope>NUCLEOTIDE SEQUENCE [LARGE SCALE GENOMIC DNA]</scope>
    <source>
        <strain evidence="1 2">RB68</strain>
    </source>
</reference>
<dbReference type="EMBL" id="WEGH01000008">
    <property type="protein sequence ID" value="MQY09825.1"/>
    <property type="molecule type" value="Genomic_DNA"/>
</dbReference>
<sequence>MPIFPSDAPLRLGWPQRFHAVHRGREFRASSDELAAEAVLEPVTEPGAPGAPVRADGPGLRVDPAELDSWTRDWITFRWRGEPFVYRSHDQTAGVVAGDYTGGDQAFADAHLHRYGENSIGYVPLDEITDLSQEQEDLLAIRATEARALESLGPFTGDRTYLDRGEEFEPYALDGLWVKCRYLGRNYFVWAHWVLQTESSPDGGTTGFVHVRPSTLLDTLQPRSEA</sequence>
<organism evidence="1 2">
    <name type="scientific">Actinomadura macrotermitis</name>
    <dbReference type="NCBI Taxonomy" id="2585200"/>
    <lineage>
        <taxon>Bacteria</taxon>
        <taxon>Bacillati</taxon>
        <taxon>Actinomycetota</taxon>
        <taxon>Actinomycetes</taxon>
        <taxon>Streptosporangiales</taxon>
        <taxon>Thermomonosporaceae</taxon>
        <taxon>Actinomadura</taxon>
    </lineage>
</organism>
<accession>A0A7K0C8P4</accession>
<gene>
    <name evidence="1" type="ORF">ACRB68_79540</name>
</gene>
<keyword evidence="2" id="KW-1185">Reference proteome</keyword>